<dbReference type="InParanoid" id="A0A409VJF0"/>
<comment type="caution">
    <text evidence="5">The sequence shown here is derived from an EMBL/GenBank/DDBJ whole genome shotgun (WGS) entry which is preliminary data.</text>
</comment>
<evidence type="ECO:0000256" key="2">
    <source>
        <dbReference type="ARBA" id="ARBA00022857"/>
    </source>
</evidence>
<dbReference type="Proteomes" id="UP000284842">
    <property type="component" value="Unassembled WGS sequence"/>
</dbReference>
<dbReference type="Pfam" id="PF00248">
    <property type="entry name" value="Aldo_ket_red"/>
    <property type="match status" value="2"/>
</dbReference>
<dbReference type="Gene3D" id="3.20.20.100">
    <property type="entry name" value="NADP-dependent oxidoreductase domain"/>
    <property type="match status" value="2"/>
</dbReference>
<dbReference type="SUPFAM" id="SSF51430">
    <property type="entry name" value="NAD(P)-linked oxidoreductase"/>
    <property type="match status" value="2"/>
</dbReference>
<dbReference type="PRINTS" id="PR01577">
    <property type="entry name" value="KCNABCHANNEL"/>
</dbReference>
<keyword evidence="2" id="KW-0521">NADP</keyword>
<comment type="similarity">
    <text evidence="1">Belongs to the shaker potassium channel beta subunit family.</text>
</comment>
<evidence type="ECO:0000256" key="1">
    <source>
        <dbReference type="ARBA" id="ARBA00006515"/>
    </source>
</evidence>
<sequence>MSTPLQDWPIQREFDPKNMPFRRLGPSGLRVSLFSLGGWLTLGGSVHGDPSKEIVRTAFEAGINTFDTAENYANGKSELEMGRVIKELGIRRSDIVVNTKLFWGVGSKNPNDGGLSRKHIIEGTRESLARLGLDYVDVIFAHRHDPHVPMEEIVRAFNFVISQGWALYWATSEWPAAEIEEAHHIATKLNLIAPIAEQVQHSMLCRDLAEKDYRNLYKKYGLGTTTWSSLKFGLLTGKYNDGIPEGTRLAENTGEFKSLLEELETPAGKEQIRKIRELTKIATEELQTSMAALALAWVAKNPNTSTVILGASRPEQMTSNLQALEVIPKLTPELMERIEKILDNKPAEDPTFGRPPLDKYGRHWPIEREFDPKNMPFRRLGPSGLRVPLFSLGGWLTLGGTVTGDPVKDIIKTAFDNGINMFDTAEAYAAGKSELEMGRVIKELGLRRSDLVITTKLFWGLRKGPNDSGLSRKHIIEGTRESLSRLGLDYVDVIFAHRHDHSVPMEEIVRAFNFVIEQGWAFYWATSEWSAREIEEAHHVANKLNLIAPIAEQCQHHMFHRERPEKEYHHLYKKYGLGTTTFSSLAGGLLTGKYNDGIPDGTRFSNHSDFFKATIKRLESPEGQEQIRKVKELTVLAQQELQTTVSALALAWVAKNPNTSTVILGASKPEQIVENLKALEVLPKLTPEIMAKIDKILDNSPEEFPTYGRPILDRLGRVY</sequence>
<reference evidence="5 6" key="1">
    <citation type="journal article" date="2018" name="Evol. Lett.">
        <title>Horizontal gene cluster transfer increased hallucinogenic mushroom diversity.</title>
        <authorList>
            <person name="Reynolds H.T."/>
            <person name="Vijayakumar V."/>
            <person name="Gluck-Thaler E."/>
            <person name="Korotkin H.B."/>
            <person name="Matheny P.B."/>
            <person name="Slot J.C."/>
        </authorList>
    </citation>
    <scope>NUCLEOTIDE SEQUENCE [LARGE SCALE GENOMIC DNA]</scope>
    <source>
        <strain evidence="5 6">2629</strain>
    </source>
</reference>
<gene>
    <name evidence="5" type="ORF">CVT24_007183</name>
</gene>
<protein>
    <recommendedName>
        <fullName evidence="4">NADP-dependent oxidoreductase domain-containing protein</fullName>
    </recommendedName>
</protein>
<name>A0A409VJF0_9AGAR</name>
<feature type="domain" description="NADP-dependent oxidoreductase" evidence="4">
    <location>
        <begin position="392"/>
        <end position="697"/>
    </location>
</feature>
<accession>A0A409VJF0</accession>
<evidence type="ECO:0000256" key="3">
    <source>
        <dbReference type="ARBA" id="ARBA00023002"/>
    </source>
</evidence>
<feature type="domain" description="NADP-dependent oxidoreductase" evidence="4">
    <location>
        <begin position="36"/>
        <end position="342"/>
    </location>
</feature>
<proteinExistence type="inferred from homology"/>
<dbReference type="InterPro" id="IPR005399">
    <property type="entry name" value="K_chnl_volt-dep_bsu_KCNAB-rel"/>
</dbReference>
<dbReference type="EMBL" id="NHTK01006045">
    <property type="protein sequence ID" value="PPQ66346.1"/>
    <property type="molecule type" value="Genomic_DNA"/>
</dbReference>
<keyword evidence="3" id="KW-0560">Oxidoreductase</keyword>
<evidence type="ECO:0000313" key="6">
    <source>
        <dbReference type="Proteomes" id="UP000284842"/>
    </source>
</evidence>
<dbReference type="PANTHER" id="PTHR43150:SF2">
    <property type="entry name" value="HYPERKINETIC, ISOFORM M"/>
    <property type="match status" value="1"/>
</dbReference>
<evidence type="ECO:0000259" key="4">
    <source>
        <dbReference type="Pfam" id="PF00248"/>
    </source>
</evidence>
<dbReference type="AlphaFoldDB" id="A0A409VJF0"/>
<dbReference type="STRING" id="181874.A0A409VJF0"/>
<organism evidence="5 6">
    <name type="scientific">Panaeolus cyanescens</name>
    <dbReference type="NCBI Taxonomy" id="181874"/>
    <lineage>
        <taxon>Eukaryota</taxon>
        <taxon>Fungi</taxon>
        <taxon>Dikarya</taxon>
        <taxon>Basidiomycota</taxon>
        <taxon>Agaricomycotina</taxon>
        <taxon>Agaricomycetes</taxon>
        <taxon>Agaricomycetidae</taxon>
        <taxon>Agaricales</taxon>
        <taxon>Agaricineae</taxon>
        <taxon>Galeropsidaceae</taxon>
        <taxon>Panaeolus</taxon>
    </lineage>
</organism>
<evidence type="ECO:0000313" key="5">
    <source>
        <dbReference type="EMBL" id="PPQ66346.1"/>
    </source>
</evidence>
<dbReference type="InterPro" id="IPR036812">
    <property type="entry name" value="NAD(P)_OxRdtase_dom_sf"/>
</dbReference>
<dbReference type="OrthoDB" id="1720422at2759"/>
<dbReference type="InterPro" id="IPR023210">
    <property type="entry name" value="NADP_OxRdtase_dom"/>
</dbReference>
<dbReference type="PANTHER" id="PTHR43150">
    <property type="entry name" value="HYPERKINETIC, ISOFORM M"/>
    <property type="match status" value="1"/>
</dbReference>
<dbReference type="GO" id="GO:0016491">
    <property type="term" value="F:oxidoreductase activity"/>
    <property type="evidence" value="ECO:0007669"/>
    <property type="project" value="UniProtKB-KW"/>
</dbReference>
<keyword evidence="6" id="KW-1185">Reference proteome</keyword>